<keyword evidence="4" id="KW-0732">Signal</keyword>
<protein>
    <recommendedName>
        <fullName evidence="3">acid phosphatase</fullName>
        <ecNumber evidence="3">3.1.3.2</ecNumber>
    </recommendedName>
</protein>
<dbReference type="SUPFAM" id="SSF53254">
    <property type="entry name" value="Phosphoglycerate mutase-like"/>
    <property type="match status" value="1"/>
</dbReference>
<dbReference type="GeneID" id="115879748"/>
<dbReference type="Pfam" id="PF00328">
    <property type="entry name" value="His_Phos_2"/>
    <property type="match status" value="1"/>
</dbReference>
<dbReference type="PANTHER" id="PTHR11567:SF211">
    <property type="entry name" value="PROSTATIC ACID PHOSPHATASE"/>
    <property type="match status" value="1"/>
</dbReference>
<evidence type="ECO:0000256" key="4">
    <source>
        <dbReference type="ARBA" id="ARBA00022729"/>
    </source>
</evidence>
<comment type="catalytic activity">
    <reaction evidence="1">
        <text>a phosphate monoester + H2O = an alcohol + phosphate</text>
        <dbReference type="Rhea" id="RHEA:15017"/>
        <dbReference type="ChEBI" id="CHEBI:15377"/>
        <dbReference type="ChEBI" id="CHEBI:30879"/>
        <dbReference type="ChEBI" id="CHEBI:43474"/>
        <dbReference type="ChEBI" id="CHEBI:67140"/>
        <dbReference type="EC" id="3.1.3.2"/>
    </reaction>
</comment>
<dbReference type="InterPro" id="IPR050645">
    <property type="entry name" value="Histidine_acid_phosphatase"/>
</dbReference>
<keyword evidence="6" id="KW-1015">Disulfide bond</keyword>
<dbReference type="PANTHER" id="PTHR11567">
    <property type="entry name" value="ACID PHOSPHATASE-RELATED"/>
    <property type="match status" value="1"/>
</dbReference>
<dbReference type="InParanoid" id="A0A6J2XNZ2"/>
<dbReference type="Proteomes" id="UP000504635">
    <property type="component" value="Unplaced"/>
</dbReference>
<evidence type="ECO:0000313" key="8">
    <source>
        <dbReference type="Proteomes" id="UP000504635"/>
    </source>
</evidence>
<keyword evidence="5" id="KW-0378">Hydrolase</keyword>
<gene>
    <name evidence="9" type="primary">LOC115879748</name>
</gene>
<dbReference type="GO" id="GO:0003993">
    <property type="term" value="F:acid phosphatase activity"/>
    <property type="evidence" value="ECO:0007669"/>
    <property type="project" value="UniProtKB-EC"/>
</dbReference>
<dbReference type="InterPro" id="IPR029033">
    <property type="entry name" value="His_PPase_superfam"/>
</dbReference>
<organism evidence="8 9">
    <name type="scientific">Sitophilus oryzae</name>
    <name type="common">Rice weevil</name>
    <name type="synonym">Curculio oryzae</name>
    <dbReference type="NCBI Taxonomy" id="7048"/>
    <lineage>
        <taxon>Eukaryota</taxon>
        <taxon>Metazoa</taxon>
        <taxon>Ecdysozoa</taxon>
        <taxon>Arthropoda</taxon>
        <taxon>Hexapoda</taxon>
        <taxon>Insecta</taxon>
        <taxon>Pterygota</taxon>
        <taxon>Neoptera</taxon>
        <taxon>Endopterygota</taxon>
        <taxon>Coleoptera</taxon>
        <taxon>Polyphaga</taxon>
        <taxon>Cucujiformia</taxon>
        <taxon>Curculionidae</taxon>
        <taxon>Dryophthorinae</taxon>
        <taxon>Sitophilus</taxon>
    </lineage>
</organism>
<keyword evidence="8" id="KW-1185">Reference proteome</keyword>
<dbReference type="Gene3D" id="3.40.50.1240">
    <property type="entry name" value="Phosphoglycerate mutase-like"/>
    <property type="match status" value="1"/>
</dbReference>
<evidence type="ECO:0000256" key="6">
    <source>
        <dbReference type="ARBA" id="ARBA00023157"/>
    </source>
</evidence>
<evidence type="ECO:0000313" key="9">
    <source>
        <dbReference type="RefSeq" id="XP_030752590.1"/>
    </source>
</evidence>
<dbReference type="OrthoDB" id="10257284at2759"/>
<proteinExistence type="inferred from homology"/>
<dbReference type="AlphaFoldDB" id="A0A6J2XNZ2"/>
<dbReference type="RefSeq" id="XP_030752590.1">
    <property type="nucleotide sequence ID" value="XM_030896730.1"/>
</dbReference>
<evidence type="ECO:0000256" key="7">
    <source>
        <dbReference type="ARBA" id="ARBA00023180"/>
    </source>
</evidence>
<evidence type="ECO:0000256" key="2">
    <source>
        <dbReference type="ARBA" id="ARBA00005375"/>
    </source>
</evidence>
<evidence type="ECO:0000256" key="1">
    <source>
        <dbReference type="ARBA" id="ARBA00000032"/>
    </source>
</evidence>
<name>A0A6J2XNZ2_SITOR</name>
<dbReference type="KEGG" id="soy:115879748"/>
<evidence type="ECO:0000256" key="3">
    <source>
        <dbReference type="ARBA" id="ARBA00012646"/>
    </source>
</evidence>
<sequence>MVQIFTYLLVVLVVIGLFSVVNHRMNCVFTILFVCTAYVSSGPTINNNDGLRLVSVFFRHGARTPEHKDRYPNDPYKLDVFQPMGWGQLTNNGKSMAHTLGQALRKRYNKFLDEIYTPEIIKTKSTDYDRTRMSALLALAGLFPPGKSQKWHEELKWQPIPVDYDKDSIDYTLKRPNSYCPRYMKELDQALQSDETLAFLKTHRQTLQYISNHTGKPMNKLGDVFQIYQTLTAERTMNLTLPEWTKKVYPEKVTIIAAKQCELENSNHILKRLNGGRMLAKVISNMVAKTEGSLHPHERKMFLYSGHENNVINILAAMDLYETHFPNYSSAVIIELHYLRSRQNYAVKVLYIRDVYEAPEELTLSGCDVYCPLDDFVSLMEKHIPKNYTLECEATKNLD</sequence>
<dbReference type="InterPro" id="IPR000560">
    <property type="entry name" value="His_Pase_clade-2"/>
</dbReference>
<accession>A0A6J2XNZ2</accession>
<comment type="similarity">
    <text evidence="2">Belongs to the histidine acid phosphatase family.</text>
</comment>
<dbReference type="CDD" id="cd07061">
    <property type="entry name" value="HP_HAP_like"/>
    <property type="match status" value="1"/>
</dbReference>
<reference evidence="9" key="1">
    <citation type="submission" date="2025-08" db="UniProtKB">
        <authorList>
            <consortium name="RefSeq"/>
        </authorList>
    </citation>
    <scope>IDENTIFICATION</scope>
    <source>
        <tissue evidence="9">Gonads</tissue>
    </source>
</reference>
<dbReference type="EC" id="3.1.3.2" evidence="3"/>
<evidence type="ECO:0000256" key="5">
    <source>
        <dbReference type="ARBA" id="ARBA00022801"/>
    </source>
</evidence>
<keyword evidence="7" id="KW-0325">Glycoprotein</keyword>